<dbReference type="Proteomes" id="UP001345963">
    <property type="component" value="Unassembled WGS sequence"/>
</dbReference>
<evidence type="ECO:0000313" key="2">
    <source>
        <dbReference type="Proteomes" id="UP001345963"/>
    </source>
</evidence>
<keyword evidence="2" id="KW-1185">Reference proteome</keyword>
<organism evidence="1 2">
    <name type="scientific">Ataeniobius toweri</name>
    <dbReference type="NCBI Taxonomy" id="208326"/>
    <lineage>
        <taxon>Eukaryota</taxon>
        <taxon>Metazoa</taxon>
        <taxon>Chordata</taxon>
        <taxon>Craniata</taxon>
        <taxon>Vertebrata</taxon>
        <taxon>Euteleostomi</taxon>
        <taxon>Actinopterygii</taxon>
        <taxon>Neopterygii</taxon>
        <taxon>Teleostei</taxon>
        <taxon>Neoteleostei</taxon>
        <taxon>Acanthomorphata</taxon>
        <taxon>Ovalentaria</taxon>
        <taxon>Atherinomorphae</taxon>
        <taxon>Cyprinodontiformes</taxon>
        <taxon>Goodeidae</taxon>
        <taxon>Ataeniobius</taxon>
    </lineage>
</organism>
<reference evidence="1 2" key="1">
    <citation type="submission" date="2021-07" db="EMBL/GenBank/DDBJ databases">
        <authorList>
            <person name="Palmer J.M."/>
        </authorList>
    </citation>
    <scope>NUCLEOTIDE SEQUENCE [LARGE SCALE GENOMIC DNA]</scope>
    <source>
        <strain evidence="1 2">AT_MEX2019</strain>
        <tissue evidence="1">Muscle</tissue>
    </source>
</reference>
<comment type="caution">
    <text evidence="1">The sequence shown here is derived from an EMBL/GenBank/DDBJ whole genome shotgun (WGS) entry which is preliminary data.</text>
</comment>
<proteinExistence type="predicted"/>
<dbReference type="EMBL" id="JAHUTI010090592">
    <property type="protein sequence ID" value="MED6261716.1"/>
    <property type="molecule type" value="Genomic_DNA"/>
</dbReference>
<gene>
    <name evidence="1" type="ORF">ATANTOWER_008940</name>
</gene>
<accession>A0ABU7CG04</accession>
<name>A0ABU7CG04_9TELE</name>
<evidence type="ECO:0000313" key="1">
    <source>
        <dbReference type="EMBL" id="MED6261716.1"/>
    </source>
</evidence>
<protein>
    <submittedName>
        <fullName evidence="1">Uncharacterized protein</fullName>
    </submittedName>
</protein>
<sequence>MCVVPSVGNTGSASGPLNCRSHVSRLGLARALSRSADTQDQAKQLYQEVIAMAPGIHDAYIELVQLLEPTDPQAAVDVYCRFPMKPVAEQSFDDAFITGEMVRLLMSQEQYDHPQLGPSLTAYGKVMGLSCIEKYMDILDEKSKTALLKSVYAKINDRQEDDPDLQDFFKFKCWI</sequence>